<evidence type="ECO:0000313" key="1">
    <source>
        <dbReference type="EMBL" id="PCH42737.1"/>
    </source>
</evidence>
<gene>
    <name evidence="1" type="ORF">WOLCODRAFT_74194</name>
</gene>
<dbReference type="Proteomes" id="UP000218811">
    <property type="component" value="Unassembled WGS sequence"/>
</dbReference>
<dbReference type="STRING" id="742152.A0A2H3K2V7"/>
<name>A0A2H3K2V7_WOLCO</name>
<evidence type="ECO:0000313" key="2">
    <source>
        <dbReference type="Proteomes" id="UP000218811"/>
    </source>
</evidence>
<protein>
    <recommendedName>
        <fullName evidence="3">Reverse transcriptase RNase H-like domain-containing protein</fullName>
    </recommendedName>
</protein>
<keyword evidence="2" id="KW-1185">Reference proteome</keyword>
<dbReference type="AlphaFoldDB" id="A0A2H3K2V7"/>
<proteinExistence type="predicted"/>
<sequence>MKECHHRIWGIRFKLEVNAKYLKQMIREPDLLNAPMTRWVTYCQLFDFELCHVPADKHAVVDGLSRRPSTEDDSDESDGEEQLERLIGSVIVGCTPQAGSP</sequence>
<dbReference type="EMBL" id="KB468135">
    <property type="protein sequence ID" value="PCH42737.1"/>
    <property type="molecule type" value="Genomic_DNA"/>
</dbReference>
<evidence type="ECO:0008006" key="3">
    <source>
        <dbReference type="Google" id="ProtNLM"/>
    </source>
</evidence>
<dbReference type="OMA" id="KECHHRI"/>
<organism evidence="1 2">
    <name type="scientific">Wolfiporia cocos (strain MD-104)</name>
    <name type="common">Brown rot fungus</name>
    <dbReference type="NCBI Taxonomy" id="742152"/>
    <lineage>
        <taxon>Eukaryota</taxon>
        <taxon>Fungi</taxon>
        <taxon>Dikarya</taxon>
        <taxon>Basidiomycota</taxon>
        <taxon>Agaricomycotina</taxon>
        <taxon>Agaricomycetes</taxon>
        <taxon>Polyporales</taxon>
        <taxon>Phaeolaceae</taxon>
        <taxon>Wolfiporia</taxon>
    </lineage>
</organism>
<reference evidence="1 2" key="1">
    <citation type="journal article" date="2012" name="Science">
        <title>The Paleozoic origin of enzymatic lignin decomposition reconstructed from 31 fungal genomes.</title>
        <authorList>
            <person name="Floudas D."/>
            <person name="Binder M."/>
            <person name="Riley R."/>
            <person name="Barry K."/>
            <person name="Blanchette R.A."/>
            <person name="Henrissat B."/>
            <person name="Martinez A.T."/>
            <person name="Otillar R."/>
            <person name="Spatafora J.W."/>
            <person name="Yadav J.S."/>
            <person name="Aerts A."/>
            <person name="Benoit I."/>
            <person name="Boyd A."/>
            <person name="Carlson A."/>
            <person name="Copeland A."/>
            <person name="Coutinho P.M."/>
            <person name="de Vries R.P."/>
            <person name="Ferreira P."/>
            <person name="Findley K."/>
            <person name="Foster B."/>
            <person name="Gaskell J."/>
            <person name="Glotzer D."/>
            <person name="Gorecki P."/>
            <person name="Heitman J."/>
            <person name="Hesse C."/>
            <person name="Hori C."/>
            <person name="Igarashi K."/>
            <person name="Jurgens J.A."/>
            <person name="Kallen N."/>
            <person name="Kersten P."/>
            <person name="Kohler A."/>
            <person name="Kuees U."/>
            <person name="Kumar T.K.A."/>
            <person name="Kuo A."/>
            <person name="LaButti K."/>
            <person name="Larrondo L.F."/>
            <person name="Lindquist E."/>
            <person name="Ling A."/>
            <person name="Lombard V."/>
            <person name="Lucas S."/>
            <person name="Lundell T."/>
            <person name="Martin R."/>
            <person name="McLaughlin D.J."/>
            <person name="Morgenstern I."/>
            <person name="Morin E."/>
            <person name="Murat C."/>
            <person name="Nagy L.G."/>
            <person name="Nolan M."/>
            <person name="Ohm R.A."/>
            <person name="Patyshakuliyeva A."/>
            <person name="Rokas A."/>
            <person name="Ruiz-Duenas F.J."/>
            <person name="Sabat G."/>
            <person name="Salamov A."/>
            <person name="Samejima M."/>
            <person name="Schmutz J."/>
            <person name="Slot J.C."/>
            <person name="St John F."/>
            <person name="Stenlid J."/>
            <person name="Sun H."/>
            <person name="Sun S."/>
            <person name="Syed K."/>
            <person name="Tsang A."/>
            <person name="Wiebenga A."/>
            <person name="Young D."/>
            <person name="Pisabarro A."/>
            <person name="Eastwood D.C."/>
            <person name="Martin F."/>
            <person name="Cullen D."/>
            <person name="Grigoriev I.V."/>
            <person name="Hibbett D.S."/>
        </authorList>
    </citation>
    <scope>NUCLEOTIDE SEQUENCE [LARGE SCALE GENOMIC DNA]</scope>
    <source>
        <strain evidence="1 2">MD-104</strain>
    </source>
</reference>
<dbReference type="OrthoDB" id="3037028at2759"/>
<accession>A0A2H3K2V7</accession>